<protein>
    <submittedName>
        <fullName evidence="3">Porin family protein</fullName>
    </submittedName>
</protein>
<evidence type="ECO:0000313" key="4">
    <source>
        <dbReference type="Proteomes" id="UP001285855"/>
    </source>
</evidence>
<feature type="chain" id="PRO_5045686534" evidence="1">
    <location>
        <begin position="21"/>
        <end position="220"/>
    </location>
</feature>
<organism evidence="3 4">
    <name type="scientific">Winogradskyella aquimaris</name>
    <dbReference type="NCBI Taxonomy" id="864074"/>
    <lineage>
        <taxon>Bacteria</taxon>
        <taxon>Pseudomonadati</taxon>
        <taxon>Bacteroidota</taxon>
        <taxon>Flavobacteriia</taxon>
        <taxon>Flavobacteriales</taxon>
        <taxon>Flavobacteriaceae</taxon>
        <taxon>Winogradskyella</taxon>
    </lineage>
</organism>
<name>A0ABU5EKU6_9FLAO</name>
<keyword evidence="4" id="KW-1185">Reference proteome</keyword>
<sequence length="220" mass="24015">MKRLLVSAFTFIFVFGTVTAQDEPAKPISFGAKAGVNFATITGDDLGDVDGKTSFHIGVLAEIPISDVFSIQPELLYSRQGAKESYTESFSGMTFSEDLDIKLDYLLLPVMAKYYVTDGFSIEAGPQIGFLLNAEIDYEFSESGDGMSFNESGTLDIKDAVKSVDFGLNFGLGYKLDNGLNFNVRYNLGLTDGNDDPEFFDSDGAFKNSVIQIGVGYFFN</sequence>
<dbReference type="SUPFAM" id="SSF56925">
    <property type="entry name" value="OMPA-like"/>
    <property type="match status" value="1"/>
</dbReference>
<dbReference type="EMBL" id="JAXDAE010000004">
    <property type="protein sequence ID" value="MDY2586888.1"/>
    <property type="molecule type" value="Genomic_DNA"/>
</dbReference>
<dbReference type="Proteomes" id="UP001285855">
    <property type="component" value="Unassembled WGS sequence"/>
</dbReference>
<evidence type="ECO:0000313" key="3">
    <source>
        <dbReference type="EMBL" id="MDY2586888.1"/>
    </source>
</evidence>
<dbReference type="InterPro" id="IPR025665">
    <property type="entry name" value="Beta-barrel_OMP_2"/>
</dbReference>
<dbReference type="Pfam" id="PF13568">
    <property type="entry name" value="OMP_b-brl_2"/>
    <property type="match status" value="1"/>
</dbReference>
<evidence type="ECO:0000256" key="1">
    <source>
        <dbReference type="SAM" id="SignalP"/>
    </source>
</evidence>
<accession>A0ABU5EKU6</accession>
<gene>
    <name evidence="3" type="ORF">SNF14_06025</name>
</gene>
<feature type="signal peptide" evidence="1">
    <location>
        <begin position="1"/>
        <end position="20"/>
    </location>
</feature>
<dbReference type="RefSeq" id="WP_320555265.1">
    <property type="nucleotide sequence ID" value="NZ_JAXDAE010000004.1"/>
</dbReference>
<reference evidence="3 4" key="1">
    <citation type="submission" date="2023-11" db="EMBL/GenBank/DDBJ databases">
        <title>Winogradskyella pelagius sp. nov., isolated from coastal sediment.</title>
        <authorList>
            <person name="Li F."/>
        </authorList>
    </citation>
    <scope>NUCLEOTIDE SEQUENCE [LARGE SCALE GENOMIC DNA]</scope>
    <source>
        <strain evidence="3 4">KCTC 23502</strain>
    </source>
</reference>
<feature type="domain" description="Outer membrane protein beta-barrel" evidence="2">
    <location>
        <begin position="20"/>
        <end position="192"/>
    </location>
</feature>
<proteinExistence type="predicted"/>
<keyword evidence="1" id="KW-0732">Signal</keyword>
<evidence type="ECO:0000259" key="2">
    <source>
        <dbReference type="Pfam" id="PF13568"/>
    </source>
</evidence>
<dbReference type="InterPro" id="IPR011250">
    <property type="entry name" value="OMP/PagP_B-barrel"/>
</dbReference>
<comment type="caution">
    <text evidence="3">The sequence shown here is derived from an EMBL/GenBank/DDBJ whole genome shotgun (WGS) entry which is preliminary data.</text>
</comment>